<organism evidence="3 4">
    <name type="scientific">Streptomyces camponoticapitis</name>
    <dbReference type="NCBI Taxonomy" id="1616125"/>
    <lineage>
        <taxon>Bacteria</taxon>
        <taxon>Bacillati</taxon>
        <taxon>Actinomycetota</taxon>
        <taxon>Actinomycetes</taxon>
        <taxon>Kitasatosporales</taxon>
        <taxon>Streptomycetaceae</taxon>
        <taxon>Streptomyces</taxon>
    </lineage>
</organism>
<proteinExistence type="predicted"/>
<feature type="region of interest" description="Disordered" evidence="1">
    <location>
        <begin position="1"/>
        <end position="35"/>
    </location>
</feature>
<evidence type="ECO:0000313" key="4">
    <source>
        <dbReference type="Proteomes" id="UP000660265"/>
    </source>
</evidence>
<evidence type="ECO:0000256" key="2">
    <source>
        <dbReference type="SAM" id="Phobius"/>
    </source>
</evidence>
<feature type="transmembrane region" description="Helical" evidence="2">
    <location>
        <begin position="442"/>
        <end position="462"/>
    </location>
</feature>
<feature type="transmembrane region" description="Helical" evidence="2">
    <location>
        <begin position="366"/>
        <end position="391"/>
    </location>
</feature>
<feature type="transmembrane region" description="Helical" evidence="2">
    <location>
        <begin position="490"/>
        <end position="507"/>
    </location>
</feature>
<keyword evidence="2" id="KW-0812">Transmembrane</keyword>
<feature type="transmembrane region" description="Helical" evidence="2">
    <location>
        <begin position="590"/>
        <end position="612"/>
    </location>
</feature>
<feature type="compositionally biased region" description="Pro residues" evidence="1">
    <location>
        <begin position="19"/>
        <end position="30"/>
    </location>
</feature>
<protein>
    <submittedName>
        <fullName evidence="3">Membrane protein</fullName>
    </submittedName>
</protein>
<feature type="transmembrane region" description="Helical" evidence="2">
    <location>
        <begin position="964"/>
        <end position="989"/>
    </location>
</feature>
<dbReference type="Proteomes" id="UP000660265">
    <property type="component" value="Unassembled WGS sequence"/>
</dbReference>
<accession>A0ABQ2E3M7</accession>
<keyword evidence="2" id="KW-0472">Membrane</keyword>
<reference evidence="4" key="1">
    <citation type="journal article" date="2019" name="Int. J. Syst. Evol. Microbiol.">
        <title>The Global Catalogue of Microorganisms (GCM) 10K type strain sequencing project: providing services to taxonomists for standard genome sequencing and annotation.</title>
        <authorList>
            <consortium name="The Broad Institute Genomics Platform"/>
            <consortium name="The Broad Institute Genome Sequencing Center for Infectious Disease"/>
            <person name="Wu L."/>
            <person name="Ma J."/>
        </authorList>
    </citation>
    <scope>NUCLEOTIDE SEQUENCE [LARGE SCALE GENOMIC DNA]</scope>
    <source>
        <strain evidence="4">CGMCC 4.7275</strain>
    </source>
</reference>
<feature type="transmembrane region" description="Helical" evidence="2">
    <location>
        <begin position="534"/>
        <end position="555"/>
    </location>
</feature>
<dbReference type="PANTHER" id="PTHR30572:SF4">
    <property type="entry name" value="ABC TRANSPORTER PERMEASE YTRF"/>
    <property type="match status" value="1"/>
</dbReference>
<dbReference type="InterPro" id="IPR050250">
    <property type="entry name" value="Macrolide_Exporter_MacB"/>
</dbReference>
<dbReference type="PANTHER" id="PTHR30572">
    <property type="entry name" value="MEMBRANE COMPONENT OF TRANSPORTER-RELATED"/>
    <property type="match status" value="1"/>
</dbReference>
<feature type="region of interest" description="Disordered" evidence="1">
    <location>
        <begin position="135"/>
        <end position="157"/>
    </location>
</feature>
<dbReference type="RefSeq" id="WP_229700787.1">
    <property type="nucleotide sequence ID" value="NZ_BMMV01000005.1"/>
</dbReference>
<feature type="transmembrane region" description="Helical" evidence="2">
    <location>
        <begin position="914"/>
        <end position="937"/>
    </location>
</feature>
<evidence type="ECO:0000313" key="3">
    <source>
        <dbReference type="EMBL" id="GGJ89322.1"/>
    </source>
</evidence>
<feature type="transmembrane region" description="Helical" evidence="2">
    <location>
        <begin position="412"/>
        <end position="436"/>
    </location>
</feature>
<keyword evidence="4" id="KW-1185">Reference proteome</keyword>
<sequence length="1004" mass="102603">MPALPPGGADGDRRSFPGAPRPDAPSPQDAPRPGSVVAPWVRTRLRTAPGAAAAMAVLVVLTAYLAAAFPRSVDAYETNGLRHDIRTAPAAESVLEVSTAPPGLGMPQTDREKTLRDAWVTQAQRNITRSLPAPVRADEGSSAYGVRTSEPVEGTDPWLPAPDNLPPMLTLAAQAGLDRHSTLREGRLPRADGAVTAVTGEVEAAVTAETAEALRLKVGSVVHVPGVERGELGVRITGIVAPRQPDNSYWSVESTLGSPALVTKPTNDRPQPRYWRASLLLDPDAAPVLLGTTGEPRLYWRIAPDITALTARDAPRLATVVASLENGPELTELRAPTLVGPAAVVATGLDEIVAGHRAMRSAIAPVVAVAALGIGAVAGVVLVMAGGLMAARRRSELALLRSRGGSLPGIGGRLLAETAVIVVPAAAVGLLLAVLTVREARLGPAVAAAGGAALLACAALPVRAVAAHRRPQARGGREDLVRARPSRRRTIAELTLLALAVGAVVALRRRGAGGPADSAGLDTGDAGGVGDVDYLVSSAPVLVGLIAALVLVRLYPLPLRLAGRPAGRLRGAVGFLSLARAGRAPTSGALPLLALLIALTTAAFGGSVLAGIDGARERAAVLATGADARISLVGSSPVLPDGLAEAVRGSAGVGNVTAVRIEYGVPLPSDSKGFRTSLGVTMIGVEPKAYTRLARETGLGGFAAAELTSVGGGGVRDGGSDPDRVLPAIASPAVAERLGDGPRDIQSAAGDFKVRVAEVRRNTPASPIDDFLLVNAADLTQRAPTTLLVTGAKLDGGALRRTVAEFGEGAGEAAGEAAEGKSGETAGEESAEPSAEPFSVKLRTEERETFVNTPMQEGAERIYAAAIAAGAGYALLALLLSLSQTAPERVTLLARLRTMGLTRRQGRQLLGLEVLPQALLAAVGGAFVGWATIVLLAPGVDLVRLALTTTSDIPLDGAPLRADAWALVLPAVGVLALAGAVSVVQAWWAGRQGSINELRAGDSR</sequence>
<keyword evidence="2" id="KW-1133">Transmembrane helix</keyword>
<evidence type="ECO:0000256" key="1">
    <source>
        <dbReference type="SAM" id="MobiDB-lite"/>
    </source>
</evidence>
<comment type="caution">
    <text evidence="3">The sequence shown here is derived from an EMBL/GenBank/DDBJ whole genome shotgun (WGS) entry which is preliminary data.</text>
</comment>
<feature type="region of interest" description="Disordered" evidence="1">
    <location>
        <begin position="809"/>
        <end position="838"/>
    </location>
</feature>
<dbReference type="EMBL" id="BMMV01000005">
    <property type="protein sequence ID" value="GGJ89322.1"/>
    <property type="molecule type" value="Genomic_DNA"/>
</dbReference>
<gene>
    <name evidence="3" type="ORF">GCM10011583_20900</name>
</gene>
<name>A0ABQ2E3M7_9ACTN</name>
<feature type="transmembrane region" description="Helical" evidence="2">
    <location>
        <begin position="862"/>
        <end position="882"/>
    </location>
</feature>